<evidence type="ECO:0000313" key="4">
    <source>
        <dbReference type="Proteomes" id="UP001187471"/>
    </source>
</evidence>
<feature type="transmembrane region" description="Helical" evidence="2">
    <location>
        <begin position="198"/>
        <end position="217"/>
    </location>
</feature>
<dbReference type="PANTHER" id="PTHR11206">
    <property type="entry name" value="MULTIDRUG RESISTANCE PROTEIN"/>
    <property type="match status" value="1"/>
</dbReference>
<comment type="caution">
    <text evidence="3">The sequence shown here is derived from an EMBL/GenBank/DDBJ whole genome shotgun (WGS) entry which is preliminary data.</text>
</comment>
<name>A0AA88UUR9_9ASTE</name>
<sequence length="338" mass="36878">MGSFVGEDEGLNQGLLQDPSGQVQEDCQGDLKTRFWIESKKLWHIVGPSIFSRVAIFSMNIVSQAFAGHLGDLELASISIANTVIVGFNFGLLYLKYLSLFGESARNGECIRDPMWASLRGQKVPHAGDIHAKIMDCSVPVLFLAVATVRVRDPGSETVRATGRCGGANRPGGFVAYSIALQLRIFVPSAESQLKTAVLAWVSLVVLVINVFISWLFVYRLNLGVVGAAVALDISWWLLFFGQFGYCVWGGCPNTWTGFSIQAFSGLWEFLKLSAASGVMLWYDYIKKSLGDLHKLGKLVLQGADIDDWGPTGCNTRCGCIVYLVSNGTFLVSKTVDI</sequence>
<dbReference type="Proteomes" id="UP001187471">
    <property type="component" value="Unassembled WGS sequence"/>
</dbReference>
<feature type="transmembrane region" description="Helical" evidence="2">
    <location>
        <begin position="223"/>
        <end position="241"/>
    </location>
</feature>
<reference evidence="3" key="1">
    <citation type="submission" date="2022-12" db="EMBL/GenBank/DDBJ databases">
        <title>Draft genome assemblies for two species of Escallonia (Escalloniales).</title>
        <authorList>
            <person name="Chanderbali A."/>
            <person name="Dervinis C."/>
            <person name="Anghel I."/>
            <person name="Soltis D."/>
            <person name="Soltis P."/>
            <person name="Zapata F."/>
        </authorList>
    </citation>
    <scope>NUCLEOTIDE SEQUENCE</scope>
    <source>
        <strain evidence="3">UCBG92.1500</strain>
        <tissue evidence="3">Leaf</tissue>
    </source>
</reference>
<keyword evidence="2" id="KW-1133">Transmembrane helix</keyword>
<keyword evidence="4" id="KW-1185">Reference proteome</keyword>
<dbReference type="AlphaFoldDB" id="A0AA88UUR9"/>
<keyword evidence="2" id="KW-0472">Membrane</keyword>
<feature type="region of interest" description="Disordered" evidence="1">
    <location>
        <begin position="1"/>
        <end position="23"/>
    </location>
</feature>
<dbReference type="EMBL" id="JAVXUO010000747">
    <property type="protein sequence ID" value="KAK2989387.1"/>
    <property type="molecule type" value="Genomic_DNA"/>
</dbReference>
<evidence type="ECO:0000256" key="2">
    <source>
        <dbReference type="SAM" id="Phobius"/>
    </source>
</evidence>
<protein>
    <submittedName>
        <fullName evidence="3">Uncharacterized protein</fullName>
    </submittedName>
</protein>
<feature type="compositionally biased region" description="Acidic residues" evidence="1">
    <location>
        <begin position="1"/>
        <end position="10"/>
    </location>
</feature>
<proteinExistence type="predicted"/>
<keyword evidence="2" id="KW-0812">Transmembrane</keyword>
<evidence type="ECO:0000256" key="1">
    <source>
        <dbReference type="SAM" id="MobiDB-lite"/>
    </source>
</evidence>
<evidence type="ECO:0000313" key="3">
    <source>
        <dbReference type="EMBL" id="KAK2989387.1"/>
    </source>
</evidence>
<accession>A0AA88UUR9</accession>
<organism evidence="3 4">
    <name type="scientific">Escallonia rubra</name>
    <dbReference type="NCBI Taxonomy" id="112253"/>
    <lineage>
        <taxon>Eukaryota</taxon>
        <taxon>Viridiplantae</taxon>
        <taxon>Streptophyta</taxon>
        <taxon>Embryophyta</taxon>
        <taxon>Tracheophyta</taxon>
        <taxon>Spermatophyta</taxon>
        <taxon>Magnoliopsida</taxon>
        <taxon>eudicotyledons</taxon>
        <taxon>Gunneridae</taxon>
        <taxon>Pentapetalae</taxon>
        <taxon>asterids</taxon>
        <taxon>campanulids</taxon>
        <taxon>Escalloniales</taxon>
        <taxon>Escalloniaceae</taxon>
        <taxon>Escallonia</taxon>
    </lineage>
</organism>
<gene>
    <name evidence="3" type="ORF">RJ640_023452</name>
</gene>